<evidence type="ECO:0000259" key="3">
    <source>
        <dbReference type="Pfam" id="PF00772"/>
    </source>
</evidence>
<dbReference type="SUPFAM" id="SSF52540">
    <property type="entry name" value="P-loop containing nucleoside triphosphate hydrolases"/>
    <property type="match status" value="1"/>
</dbReference>
<dbReference type="RefSeq" id="WP_162229606.1">
    <property type="nucleotide sequence ID" value="NZ_WMHZ01000010.1"/>
</dbReference>
<name>A0A6N9R0Z8_9MICC</name>
<proteinExistence type="predicted"/>
<organism evidence="4 5">
    <name type="scientific">Kocuria marina subsp. indica</name>
    <dbReference type="NCBI Taxonomy" id="1049583"/>
    <lineage>
        <taxon>Bacteria</taxon>
        <taxon>Bacillati</taxon>
        <taxon>Actinomycetota</taxon>
        <taxon>Actinomycetes</taxon>
        <taxon>Micrococcales</taxon>
        <taxon>Micrococcaceae</taxon>
        <taxon>Kocuria</taxon>
    </lineage>
</organism>
<evidence type="ECO:0000313" key="5">
    <source>
        <dbReference type="Proteomes" id="UP000471026"/>
    </source>
</evidence>
<dbReference type="InterPro" id="IPR016136">
    <property type="entry name" value="DNA_helicase_N/primase_C"/>
</dbReference>
<comment type="caution">
    <text evidence="4">The sequence shown here is derived from an EMBL/GenBank/DDBJ whole genome shotgun (WGS) entry which is preliminary data.</text>
</comment>
<keyword evidence="2" id="KW-0238">DNA-binding</keyword>
<protein>
    <submittedName>
        <fullName evidence="4">AAA family ATPase</fullName>
    </submittedName>
</protein>
<dbReference type="Gene3D" id="1.10.860.10">
    <property type="entry name" value="DNAb Helicase, Chain A"/>
    <property type="match status" value="1"/>
</dbReference>
<dbReference type="InterPro" id="IPR036185">
    <property type="entry name" value="DNA_heli_DnaB-like_N_sf"/>
</dbReference>
<dbReference type="InterPro" id="IPR007693">
    <property type="entry name" value="DNA_helicase_DnaB-like_N"/>
</dbReference>
<feature type="domain" description="DNA helicase DnaB-like N-terminal" evidence="3">
    <location>
        <begin position="3"/>
        <end position="95"/>
    </location>
</feature>
<dbReference type="Pfam" id="PF13481">
    <property type="entry name" value="AAA_25"/>
    <property type="match status" value="1"/>
</dbReference>
<dbReference type="EMBL" id="WMHZ01000010">
    <property type="protein sequence ID" value="NDO78240.1"/>
    <property type="molecule type" value="Genomic_DNA"/>
</dbReference>
<dbReference type="GO" id="GO:0003678">
    <property type="term" value="F:DNA helicase activity"/>
    <property type="evidence" value="ECO:0007669"/>
    <property type="project" value="InterPro"/>
</dbReference>
<gene>
    <name evidence="4" type="ORF">GKZ75_08390</name>
</gene>
<evidence type="ECO:0000256" key="2">
    <source>
        <dbReference type="ARBA" id="ARBA00023125"/>
    </source>
</evidence>
<dbReference type="Pfam" id="PF00772">
    <property type="entry name" value="DnaB"/>
    <property type="match status" value="1"/>
</dbReference>
<keyword evidence="1" id="KW-0235">DNA replication</keyword>
<dbReference type="SUPFAM" id="SSF48024">
    <property type="entry name" value="N-terminal domain of DnaB helicase"/>
    <property type="match status" value="1"/>
</dbReference>
<reference evidence="4 5" key="1">
    <citation type="submission" date="2019-11" db="EMBL/GenBank/DDBJ databases">
        <title>Draft genome sequence of Kocuria indica DP-K7, a methyl red degrading Actinobacterium.</title>
        <authorList>
            <person name="Kumaran S."/>
            <person name="Tischler D."/>
            <person name="Ngo A.C.R."/>
            <person name="Schultes F."/>
        </authorList>
    </citation>
    <scope>NUCLEOTIDE SEQUENCE [LARGE SCALE GENOMIC DNA]</scope>
    <source>
        <strain evidence="4 5">DP-K7</strain>
    </source>
</reference>
<dbReference type="Gene3D" id="3.40.50.300">
    <property type="entry name" value="P-loop containing nucleotide triphosphate hydrolases"/>
    <property type="match status" value="1"/>
</dbReference>
<dbReference type="InterPro" id="IPR027417">
    <property type="entry name" value="P-loop_NTPase"/>
</dbReference>
<sequence length="400" mass="43648">MTVEEMLLGECLHAPDMIRFAAKQISGEDFHDVRLGMVFDVLVGMSSKREHIDAITVSEQSAAYGVKGITFQDMLGWMQSAARGLSVDVYASKVREQSMRRMVQAVATRMVNDARDPGASIASTAATAAADLGKVLNAARTDADAPKLLRDLLAVQDRFEWAIPGMLEKGDRLMITAGEGVGKSTLLRQIVVLASAGLQPLTFDPIPPVKCLVVDVENSERQWRREVAVMAHKAKVHGSRDPAEHLYIRAGRGLNITKESDLGKVHAWIDDTDPDVLMIGPLYKLVPGGIKGDEEASPVIAALDSIRERGVALLLEGHAAKATDSHGIRNLAPRGSAALMGWPEFGLGLHFDPDHAEKVTVVRWRGDRSKREWPRELYRSGAFPWTGDNVAPNKRRSLAA</sequence>
<dbReference type="Proteomes" id="UP000471026">
    <property type="component" value="Unassembled WGS sequence"/>
</dbReference>
<accession>A0A6N9R0Z8</accession>
<dbReference type="GO" id="GO:0003677">
    <property type="term" value="F:DNA binding"/>
    <property type="evidence" value="ECO:0007669"/>
    <property type="project" value="UniProtKB-KW"/>
</dbReference>
<dbReference type="GO" id="GO:0005524">
    <property type="term" value="F:ATP binding"/>
    <property type="evidence" value="ECO:0007669"/>
    <property type="project" value="InterPro"/>
</dbReference>
<evidence type="ECO:0000256" key="1">
    <source>
        <dbReference type="ARBA" id="ARBA00022705"/>
    </source>
</evidence>
<dbReference type="GO" id="GO:0006260">
    <property type="term" value="P:DNA replication"/>
    <property type="evidence" value="ECO:0007669"/>
    <property type="project" value="UniProtKB-KW"/>
</dbReference>
<dbReference type="AlphaFoldDB" id="A0A6N9R0Z8"/>
<evidence type="ECO:0000313" key="4">
    <source>
        <dbReference type="EMBL" id="NDO78240.1"/>
    </source>
</evidence>